<organism evidence="2 3">
    <name type="scientific">Prunus avium</name>
    <name type="common">Cherry</name>
    <name type="synonym">Cerasus avium</name>
    <dbReference type="NCBI Taxonomy" id="42229"/>
    <lineage>
        <taxon>Eukaryota</taxon>
        <taxon>Viridiplantae</taxon>
        <taxon>Streptophyta</taxon>
        <taxon>Embryophyta</taxon>
        <taxon>Tracheophyta</taxon>
        <taxon>Spermatophyta</taxon>
        <taxon>Magnoliopsida</taxon>
        <taxon>eudicotyledons</taxon>
        <taxon>Gunneridae</taxon>
        <taxon>Pentapetalae</taxon>
        <taxon>rosids</taxon>
        <taxon>fabids</taxon>
        <taxon>Rosales</taxon>
        <taxon>Rosaceae</taxon>
        <taxon>Amygdaloideae</taxon>
        <taxon>Amygdaleae</taxon>
        <taxon>Prunus</taxon>
    </lineage>
</organism>
<evidence type="ECO:0000256" key="1">
    <source>
        <dbReference type="SAM" id="MobiDB-lite"/>
    </source>
</evidence>
<feature type="region of interest" description="Disordered" evidence="1">
    <location>
        <begin position="113"/>
        <end position="137"/>
    </location>
</feature>
<dbReference type="PANTHER" id="PTHR11062:SF77">
    <property type="entry name" value="GLYCOSYLTRANSFERASE FAMILY EXOSTOSIN PROTEIN"/>
    <property type="match status" value="1"/>
</dbReference>
<sequence length="270" mass="29941">MDIAGNIEIRRLLLIIGGVVVIVVVSQCSELPSVFANVSSSNNSKPSKSNVGVVVGLVVNDTDVSDSAPGGDSNSHKELMLEKNLTLDENFLEGTDRNADDISVQEKTLDFRNDSLQKTDKTDESYKADNGPKTSSGFNKIENAPIIRNNPGLSASVLRNLSKFIRSYDLMDHMLKVYIYKEGEKPVFHQPLMRGIYASEGWFMKLVEGNKKMSKMDLGGKPASERSILAFFVGGMHGYLRPILLHYWENKEPDIQCHVILKAKEFTGNT</sequence>
<gene>
    <name evidence="3" type="primary">LOC110744542</name>
</gene>
<protein>
    <submittedName>
        <fullName evidence="3">Uncharacterized protein LOC110744542</fullName>
    </submittedName>
</protein>
<dbReference type="AlphaFoldDB" id="A0A6P5R5G5"/>
<reference evidence="3" key="1">
    <citation type="submission" date="2025-08" db="UniProtKB">
        <authorList>
            <consortium name="RefSeq"/>
        </authorList>
    </citation>
    <scope>IDENTIFICATION</scope>
</reference>
<feature type="compositionally biased region" description="Basic and acidic residues" evidence="1">
    <location>
        <begin position="113"/>
        <end position="127"/>
    </location>
</feature>
<dbReference type="Proteomes" id="UP000515124">
    <property type="component" value="Unplaced"/>
</dbReference>
<dbReference type="PANTHER" id="PTHR11062">
    <property type="entry name" value="EXOSTOSIN HEPARAN SULFATE GLYCOSYLTRANSFERASE -RELATED"/>
    <property type="match status" value="1"/>
</dbReference>
<name>A0A6P5R5G5_PRUAV</name>
<dbReference type="GO" id="GO:0016757">
    <property type="term" value="F:glycosyltransferase activity"/>
    <property type="evidence" value="ECO:0007669"/>
    <property type="project" value="InterPro"/>
</dbReference>
<dbReference type="InterPro" id="IPR004263">
    <property type="entry name" value="Exostosin"/>
</dbReference>
<proteinExistence type="predicted"/>
<evidence type="ECO:0000313" key="2">
    <source>
        <dbReference type="Proteomes" id="UP000515124"/>
    </source>
</evidence>
<accession>A0A6P5R5G5</accession>
<evidence type="ECO:0000313" key="3">
    <source>
        <dbReference type="RefSeq" id="XP_021800225.1"/>
    </source>
</evidence>
<dbReference type="KEGG" id="pavi:110744542"/>
<dbReference type="RefSeq" id="XP_021800225.1">
    <property type="nucleotide sequence ID" value="XM_021944533.1"/>
</dbReference>
<dbReference type="GeneID" id="110744542"/>
<keyword evidence="2" id="KW-1185">Reference proteome</keyword>